<feature type="transmembrane region" description="Helical" evidence="2">
    <location>
        <begin position="64"/>
        <end position="83"/>
    </location>
</feature>
<dbReference type="Gene3D" id="3.30.565.10">
    <property type="entry name" value="Histidine kinase-like ATPase, C-terminal domain"/>
    <property type="match status" value="1"/>
</dbReference>
<dbReference type="RefSeq" id="WP_252085241.1">
    <property type="nucleotide sequence ID" value="NZ_CP092418.1"/>
</dbReference>
<keyword evidence="5" id="KW-0418">Kinase</keyword>
<feature type="transmembrane region" description="Helical" evidence="2">
    <location>
        <begin position="95"/>
        <end position="114"/>
    </location>
</feature>
<dbReference type="SUPFAM" id="SSF55874">
    <property type="entry name" value="ATPase domain of HSP90 chaperone/DNA topoisomerase II/histidine kinase"/>
    <property type="match status" value="1"/>
</dbReference>
<keyword evidence="6" id="KW-1185">Reference proteome</keyword>
<feature type="coiled-coil region" evidence="1">
    <location>
        <begin position="115"/>
        <end position="151"/>
    </location>
</feature>
<dbReference type="PANTHER" id="PTHR34220:SF9">
    <property type="entry name" value="SIGNAL TRANSDUCTION HISTIDINE KINASE INTERNAL REGION DOMAIN-CONTAINING PROTEIN"/>
    <property type="match status" value="1"/>
</dbReference>
<dbReference type="GO" id="GO:0016301">
    <property type="term" value="F:kinase activity"/>
    <property type="evidence" value="ECO:0007669"/>
    <property type="project" value="UniProtKB-KW"/>
</dbReference>
<feature type="transmembrane region" description="Helical" evidence="2">
    <location>
        <begin position="32"/>
        <end position="52"/>
    </location>
</feature>
<accession>A0ABY4VF43</accession>
<dbReference type="PANTHER" id="PTHR34220">
    <property type="entry name" value="SENSOR HISTIDINE KINASE YPDA"/>
    <property type="match status" value="1"/>
</dbReference>
<gene>
    <name evidence="5" type="ORF">MJO52_07035</name>
</gene>
<keyword evidence="2" id="KW-0812">Transmembrane</keyword>
<dbReference type="InterPro" id="IPR010559">
    <property type="entry name" value="Sig_transdc_His_kin_internal"/>
</dbReference>
<keyword evidence="1" id="KW-0175">Coiled coil</keyword>
<organism evidence="5 6">
    <name type="scientific">Microbulbifer variabilis</name>
    <dbReference type="NCBI Taxonomy" id="266805"/>
    <lineage>
        <taxon>Bacteria</taxon>
        <taxon>Pseudomonadati</taxon>
        <taxon>Pseudomonadota</taxon>
        <taxon>Gammaproteobacteria</taxon>
        <taxon>Cellvibrionales</taxon>
        <taxon>Microbulbiferaceae</taxon>
        <taxon>Microbulbifer</taxon>
    </lineage>
</organism>
<dbReference type="InterPro" id="IPR036890">
    <property type="entry name" value="HATPase_C_sf"/>
</dbReference>
<evidence type="ECO:0000313" key="6">
    <source>
        <dbReference type="Proteomes" id="UP001055658"/>
    </source>
</evidence>
<evidence type="ECO:0000256" key="1">
    <source>
        <dbReference type="SAM" id="Coils"/>
    </source>
</evidence>
<keyword evidence="2" id="KW-1133">Transmembrane helix</keyword>
<feature type="domain" description="Histidine kinase/HSP90-like ATPase" evidence="3">
    <location>
        <begin position="242"/>
        <end position="338"/>
    </location>
</feature>
<dbReference type="InterPro" id="IPR003594">
    <property type="entry name" value="HATPase_dom"/>
</dbReference>
<proteinExistence type="predicted"/>
<reference evidence="5" key="1">
    <citation type="submission" date="2022-02" db="EMBL/GenBank/DDBJ databases">
        <title>Coral-associated bacteria.</title>
        <authorList>
            <person name="Tang K."/>
            <person name="Wang X."/>
        </authorList>
    </citation>
    <scope>NUCLEOTIDE SEQUENCE</scope>
    <source>
        <strain evidence="5">SCSIO 43006</strain>
    </source>
</reference>
<dbReference type="Proteomes" id="UP001055658">
    <property type="component" value="Chromosome"/>
</dbReference>
<evidence type="ECO:0000259" key="3">
    <source>
        <dbReference type="Pfam" id="PF02518"/>
    </source>
</evidence>
<protein>
    <submittedName>
        <fullName evidence="5">Histidine kinase</fullName>
    </submittedName>
</protein>
<dbReference type="Pfam" id="PF06580">
    <property type="entry name" value="His_kinase"/>
    <property type="match status" value="1"/>
</dbReference>
<name>A0ABY4VF43_9GAMM</name>
<dbReference type="InterPro" id="IPR050640">
    <property type="entry name" value="Bact_2-comp_sensor_kinase"/>
</dbReference>
<evidence type="ECO:0000256" key="2">
    <source>
        <dbReference type="SAM" id="Phobius"/>
    </source>
</evidence>
<evidence type="ECO:0000313" key="5">
    <source>
        <dbReference type="EMBL" id="USD22888.1"/>
    </source>
</evidence>
<dbReference type="Pfam" id="PF02518">
    <property type="entry name" value="HATPase_c"/>
    <property type="match status" value="1"/>
</dbReference>
<feature type="transmembrane region" description="Helical" evidence="2">
    <location>
        <begin position="7"/>
        <end position="26"/>
    </location>
</feature>
<dbReference type="EMBL" id="CP092418">
    <property type="protein sequence ID" value="USD22888.1"/>
    <property type="molecule type" value="Genomic_DNA"/>
</dbReference>
<evidence type="ECO:0000259" key="4">
    <source>
        <dbReference type="Pfam" id="PF06580"/>
    </source>
</evidence>
<feature type="domain" description="Signal transduction histidine kinase internal region" evidence="4">
    <location>
        <begin position="144"/>
        <end position="222"/>
    </location>
</feature>
<keyword evidence="5" id="KW-0808">Transferase</keyword>
<keyword evidence="2" id="KW-0472">Membrane</keyword>
<sequence>MVKLLSEYLRILILCIVVALITKQVWGGSYSLNFGISLTYGFVAFSTRKLMLHLKPNWPHVLKYAVTISATTVLGSINVWWWVSGFGVFPAVNALIYSLILAIFLTTLLYQFYLNREQSHKLETERKEAELLQAQQQKTLVQSQLKVLQSQIEPHFLFNTLANLKMLIRHDPQKAELLLDNFSDLLRFSLNKSRSDYVSLKDELRSLESYLAIQQIRLGERLQYRVELAETVNPSTEVPPLLIQPLVENAIFHGIEPSQKGGLVCLRVATKASQWIIEVEDSGIGLQAATNKSTSNKHNGLALNNIKERLATLYQEKGKLQISSNQLGGVTARLEFPCAQ</sequence>